<organism evidence="2 3">
    <name type="scientific">Candidatus Merdivicinus excrementipullorum</name>
    <dbReference type="NCBI Taxonomy" id="2840867"/>
    <lineage>
        <taxon>Bacteria</taxon>
        <taxon>Bacillati</taxon>
        <taxon>Bacillota</taxon>
        <taxon>Clostridia</taxon>
        <taxon>Eubacteriales</taxon>
        <taxon>Oscillospiraceae</taxon>
        <taxon>Oscillospiraceae incertae sedis</taxon>
        <taxon>Candidatus Merdivicinus</taxon>
    </lineage>
</organism>
<accession>A0A9D1FP68</accession>
<feature type="signal peptide" evidence="1">
    <location>
        <begin position="1"/>
        <end position="27"/>
    </location>
</feature>
<reference evidence="2" key="2">
    <citation type="journal article" date="2021" name="PeerJ">
        <title>Extensive microbial diversity within the chicken gut microbiome revealed by metagenomics and culture.</title>
        <authorList>
            <person name="Gilroy R."/>
            <person name="Ravi A."/>
            <person name="Getino M."/>
            <person name="Pursley I."/>
            <person name="Horton D.L."/>
            <person name="Alikhan N.F."/>
            <person name="Baker D."/>
            <person name="Gharbi K."/>
            <person name="Hall N."/>
            <person name="Watson M."/>
            <person name="Adriaenssens E.M."/>
            <person name="Foster-Nyarko E."/>
            <person name="Jarju S."/>
            <person name="Secka A."/>
            <person name="Antonio M."/>
            <person name="Oren A."/>
            <person name="Chaudhuri R.R."/>
            <person name="La Ragione R."/>
            <person name="Hildebrand F."/>
            <person name="Pallen M.J."/>
        </authorList>
    </citation>
    <scope>NUCLEOTIDE SEQUENCE</scope>
    <source>
        <strain evidence="2">CHK199-13235</strain>
    </source>
</reference>
<keyword evidence="1" id="KW-0732">Signal</keyword>
<feature type="chain" id="PRO_5038383337" evidence="1">
    <location>
        <begin position="28"/>
        <end position="315"/>
    </location>
</feature>
<gene>
    <name evidence="2" type="ORF">IAB51_11205</name>
</gene>
<reference evidence="2" key="1">
    <citation type="submission" date="2020-10" db="EMBL/GenBank/DDBJ databases">
        <authorList>
            <person name="Gilroy R."/>
        </authorList>
    </citation>
    <scope>NUCLEOTIDE SEQUENCE</scope>
    <source>
        <strain evidence="2">CHK199-13235</strain>
    </source>
</reference>
<proteinExistence type="predicted"/>
<dbReference type="Pfam" id="PF02986">
    <property type="entry name" value="Fn_bind"/>
    <property type="match status" value="1"/>
</dbReference>
<dbReference type="Proteomes" id="UP000824002">
    <property type="component" value="Unassembled WGS sequence"/>
</dbReference>
<evidence type="ECO:0000313" key="2">
    <source>
        <dbReference type="EMBL" id="HIS77353.1"/>
    </source>
</evidence>
<evidence type="ECO:0000256" key="1">
    <source>
        <dbReference type="SAM" id="SignalP"/>
    </source>
</evidence>
<protein>
    <submittedName>
        <fullName evidence="2">Fibronectin binding protein</fullName>
    </submittedName>
</protein>
<dbReference type="InterPro" id="IPR004237">
    <property type="entry name" value="Fibron_repeat-bd"/>
</dbReference>
<sequence>MTRKTRRGIAAALMAAFLVAAAPAVCAEDSPQPEVSIIDITEDTMPEPSGEHLPTKIWTEEEDGTRLLKKTFVVDAGVSPSELMEGSITRRGISYQYLEMVKEELPGSTETKTVSQKETISTGSKDQAAIAAQAEQTIPYEQDGFKGELVLDTAGITAEESGRQSYSYGVNDTREYTGLASNDPYLIPKEVTKNGVTLAINDIQWTPTGVKPDGSGQPASYTATVTYSGKGWGSKVTGYTATLPYSGEVTKEIPGKVQYTLVYEEIPPELPEPVQEEPAGVSPLLVSGGIALAAATGIAGWNLQALKRRKEVDDQ</sequence>
<name>A0A9D1FP68_9FIRM</name>
<comment type="caution">
    <text evidence="2">The sequence shown here is derived from an EMBL/GenBank/DDBJ whole genome shotgun (WGS) entry which is preliminary data.</text>
</comment>
<dbReference type="AlphaFoldDB" id="A0A9D1FP68"/>
<dbReference type="EMBL" id="DVJP01000074">
    <property type="protein sequence ID" value="HIS77353.1"/>
    <property type="molecule type" value="Genomic_DNA"/>
</dbReference>
<evidence type="ECO:0000313" key="3">
    <source>
        <dbReference type="Proteomes" id="UP000824002"/>
    </source>
</evidence>